<dbReference type="STRING" id="1121881.SAMN02745225_00298"/>
<evidence type="ECO:0000256" key="11">
    <source>
        <dbReference type="ARBA" id="ARBA00041373"/>
    </source>
</evidence>
<dbReference type="AlphaFoldDB" id="A0A1M4SIF4"/>
<feature type="active site" description="Cysteine sulfenic acid (-SOH) intermediate; for peroxidase activity" evidence="13">
    <location>
        <position position="45"/>
    </location>
</feature>
<dbReference type="InterPro" id="IPR024706">
    <property type="entry name" value="Peroxiredoxin_AhpC-typ"/>
</dbReference>
<evidence type="ECO:0000256" key="5">
    <source>
        <dbReference type="ARBA" id="ARBA00022862"/>
    </source>
</evidence>
<dbReference type="PANTHER" id="PTHR42801">
    <property type="entry name" value="THIOREDOXIN-DEPENDENT PEROXIDE REDUCTASE"/>
    <property type="match status" value="1"/>
</dbReference>
<keyword evidence="6" id="KW-0560">Oxidoreductase</keyword>
<dbReference type="InterPro" id="IPR050924">
    <property type="entry name" value="Peroxiredoxin_BCP/PrxQ"/>
</dbReference>
<dbReference type="InterPro" id="IPR013766">
    <property type="entry name" value="Thioredoxin_domain"/>
</dbReference>
<dbReference type="Pfam" id="PF00578">
    <property type="entry name" value="AhpC-TSA"/>
    <property type="match status" value="1"/>
</dbReference>
<keyword evidence="16" id="KW-1185">Reference proteome</keyword>
<dbReference type="Proteomes" id="UP000184295">
    <property type="component" value="Unassembled WGS sequence"/>
</dbReference>
<comment type="similarity">
    <text evidence="10">Belongs to the peroxiredoxin family. BCP/PrxQ subfamily.</text>
</comment>
<dbReference type="EMBL" id="FQUL01000002">
    <property type="protein sequence ID" value="SHE31969.1"/>
    <property type="molecule type" value="Genomic_DNA"/>
</dbReference>
<proteinExistence type="inferred from homology"/>
<evidence type="ECO:0000256" key="7">
    <source>
        <dbReference type="ARBA" id="ARBA00023157"/>
    </source>
</evidence>
<name>A0A1M4SIF4_9ACTN</name>
<sequence>MAAEVGDPAPQFSLLGTGGKTYCLSDFRGHPLVLAFYPEDFSPICTAQLNSYSSATSDFQELNATVLGISPQSLESHDEFSRRLNLTFPLLADVDKEVAIAYDVLGPLGFYRRSVFVVDAQGVIRYAHRTRAGLSFRSSGELLDVVRSLQ</sequence>
<dbReference type="OrthoDB" id="9812811at2"/>
<evidence type="ECO:0000256" key="8">
    <source>
        <dbReference type="ARBA" id="ARBA00023284"/>
    </source>
</evidence>
<evidence type="ECO:0000313" key="16">
    <source>
        <dbReference type="Proteomes" id="UP000184295"/>
    </source>
</evidence>
<evidence type="ECO:0000313" key="15">
    <source>
        <dbReference type="EMBL" id="SHE31969.1"/>
    </source>
</evidence>
<evidence type="ECO:0000256" key="2">
    <source>
        <dbReference type="ARBA" id="ARBA00011245"/>
    </source>
</evidence>
<feature type="domain" description="Thioredoxin" evidence="14">
    <location>
        <begin position="3"/>
        <end position="150"/>
    </location>
</feature>
<evidence type="ECO:0000256" key="13">
    <source>
        <dbReference type="PIRSR" id="PIRSR000239-1"/>
    </source>
</evidence>
<dbReference type="SUPFAM" id="SSF52833">
    <property type="entry name" value="Thioredoxin-like"/>
    <property type="match status" value="1"/>
</dbReference>
<dbReference type="EC" id="1.11.1.24" evidence="3"/>
<comment type="subunit">
    <text evidence="2">Monomer.</text>
</comment>
<dbReference type="PIRSF" id="PIRSF000239">
    <property type="entry name" value="AHPC"/>
    <property type="match status" value="1"/>
</dbReference>
<comment type="catalytic activity">
    <reaction evidence="12">
        <text>a hydroperoxide + [thioredoxin]-dithiol = an alcohol + [thioredoxin]-disulfide + H2O</text>
        <dbReference type="Rhea" id="RHEA:62620"/>
        <dbReference type="Rhea" id="RHEA-COMP:10698"/>
        <dbReference type="Rhea" id="RHEA-COMP:10700"/>
        <dbReference type="ChEBI" id="CHEBI:15377"/>
        <dbReference type="ChEBI" id="CHEBI:29950"/>
        <dbReference type="ChEBI" id="CHEBI:30879"/>
        <dbReference type="ChEBI" id="CHEBI:35924"/>
        <dbReference type="ChEBI" id="CHEBI:50058"/>
        <dbReference type="EC" id="1.11.1.24"/>
    </reaction>
</comment>
<dbReference type="GO" id="GO:0045454">
    <property type="term" value="P:cell redox homeostasis"/>
    <property type="evidence" value="ECO:0007669"/>
    <property type="project" value="TreeGrafter"/>
</dbReference>
<evidence type="ECO:0000256" key="10">
    <source>
        <dbReference type="ARBA" id="ARBA00038489"/>
    </source>
</evidence>
<evidence type="ECO:0000256" key="4">
    <source>
        <dbReference type="ARBA" id="ARBA00022559"/>
    </source>
</evidence>
<keyword evidence="4" id="KW-0575">Peroxidase</keyword>
<reference evidence="16" key="1">
    <citation type="submission" date="2016-11" db="EMBL/GenBank/DDBJ databases">
        <authorList>
            <person name="Varghese N."/>
            <person name="Submissions S."/>
        </authorList>
    </citation>
    <scope>NUCLEOTIDE SEQUENCE [LARGE SCALE GENOMIC DNA]</scope>
    <source>
        <strain evidence="16">DSM 19514</strain>
    </source>
</reference>
<dbReference type="GO" id="GO:0034599">
    <property type="term" value="P:cellular response to oxidative stress"/>
    <property type="evidence" value="ECO:0007669"/>
    <property type="project" value="TreeGrafter"/>
</dbReference>
<dbReference type="InterPro" id="IPR000866">
    <property type="entry name" value="AhpC/TSA"/>
</dbReference>
<dbReference type="CDD" id="cd03017">
    <property type="entry name" value="PRX_BCP"/>
    <property type="match status" value="1"/>
</dbReference>
<dbReference type="InterPro" id="IPR036249">
    <property type="entry name" value="Thioredoxin-like_sf"/>
</dbReference>
<dbReference type="PROSITE" id="PS51352">
    <property type="entry name" value="THIOREDOXIN_2"/>
    <property type="match status" value="1"/>
</dbReference>
<dbReference type="GO" id="GO:0005737">
    <property type="term" value="C:cytoplasm"/>
    <property type="evidence" value="ECO:0007669"/>
    <property type="project" value="TreeGrafter"/>
</dbReference>
<protein>
    <recommendedName>
        <fullName evidence="3">thioredoxin-dependent peroxiredoxin</fullName>
        <ecNumber evidence="3">1.11.1.24</ecNumber>
    </recommendedName>
    <alternativeName>
        <fullName evidence="11">Bacterioferritin comigratory protein</fullName>
    </alternativeName>
    <alternativeName>
        <fullName evidence="9">Thioredoxin peroxidase</fullName>
    </alternativeName>
</protein>
<keyword evidence="8" id="KW-0676">Redox-active center</keyword>
<dbReference type="RefSeq" id="WP_072788014.1">
    <property type="nucleotide sequence ID" value="NZ_FQUL01000002.1"/>
</dbReference>
<keyword evidence="5" id="KW-0049">Antioxidant</keyword>
<organism evidence="15 16">
    <name type="scientific">Ferrithrix thermotolerans DSM 19514</name>
    <dbReference type="NCBI Taxonomy" id="1121881"/>
    <lineage>
        <taxon>Bacteria</taxon>
        <taxon>Bacillati</taxon>
        <taxon>Actinomycetota</taxon>
        <taxon>Acidimicrobiia</taxon>
        <taxon>Acidimicrobiales</taxon>
        <taxon>Acidimicrobiaceae</taxon>
        <taxon>Ferrithrix</taxon>
    </lineage>
</organism>
<gene>
    <name evidence="15" type="ORF">SAMN02745225_00298</name>
</gene>
<evidence type="ECO:0000256" key="12">
    <source>
        <dbReference type="ARBA" id="ARBA00049091"/>
    </source>
</evidence>
<keyword evidence="7" id="KW-1015">Disulfide bond</keyword>
<dbReference type="GO" id="GO:0008379">
    <property type="term" value="F:thioredoxin peroxidase activity"/>
    <property type="evidence" value="ECO:0007669"/>
    <property type="project" value="TreeGrafter"/>
</dbReference>
<evidence type="ECO:0000256" key="9">
    <source>
        <dbReference type="ARBA" id="ARBA00032824"/>
    </source>
</evidence>
<comment type="function">
    <text evidence="1">Thiol-specific peroxidase that catalyzes the reduction of hydrogen peroxide and organic hydroperoxides to water and alcohols, respectively. Plays a role in cell protection against oxidative stress by detoxifying peroxides and as sensor of hydrogen peroxide-mediated signaling events.</text>
</comment>
<accession>A0A1M4SIF4</accession>
<evidence type="ECO:0000256" key="1">
    <source>
        <dbReference type="ARBA" id="ARBA00003330"/>
    </source>
</evidence>
<evidence type="ECO:0000256" key="6">
    <source>
        <dbReference type="ARBA" id="ARBA00023002"/>
    </source>
</evidence>
<evidence type="ECO:0000259" key="14">
    <source>
        <dbReference type="PROSITE" id="PS51352"/>
    </source>
</evidence>
<dbReference type="Gene3D" id="3.40.30.10">
    <property type="entry name" value="Glutaredoxin"/>
    <property type="match status" value="1"/>
</dbReference>
<evidence type="ECO:0000256" key="3">
    <source>
        <dbReference type="ARBA" id="ARBA00013017"/>
    </source>
</evidence>
<dbReference type="PANTHER" id="PTHR42801:SF22">
    <property type="entry name" value="PEROXIREDOXIN SLL0755-RELATED"/>
    <property type="match status" value="1"/>
</dbReference>